<comment type="caution">
    <text evidence="2">The sequence shown here is derived from an EMBL/GenBank/DDBJ whole genome shotgun (WGS) entry which is preliminary data.</text>
</comment>
<accession>A0A4C1ZBD1</accession>
<dbReference type="EMBL" id="BGZK01001678">
    <property type="protein sequence ID" value="GBP84434.1"/>
    <property type="molecule type" value="Genomic_DNA"/>
</dbReference>
<evidence type="ECO:0000313" key="3">
    <source>
        <dbReference type="Proteomes" id="UP000299102"/>
    </source>
</evidence>
<feature type="region of interest" description="Disordered" evidence="1">
    <location>
        <begin position="84"/>
        <end position="117"/>
    </location>
</feature>
<evidence type="ECO:0000313" key="2">
    <source>
        <dbReference type="EMBL" id="GBP84434.1"/>
    </source>
</evidence>
<dbReference type="Proteomes" id="UP000299102">
    <property type="component" value="Unassembled WGS sequence"/>
</dbReference>
<dbReference type="AlphaFoldDB" id="A0A4C1ZBD1"/>
<keyword evidence="3" id="KW-1185">Reference proteome</keyword>
<gene>
    <name evidence="2" type="ORF">EVAR_86430_1</name>
</gene>
<name>A0A4C1ZBD1_EUMVA</name>
<reference evidence="2 3" key="1">
    <citation type="journal article" date="2019" name="Commun. Biol.">
        <title>The bagworm genome reveals a unique fibroin gene that provides high tensile strength.</title>
        <authorList>
            <person name="Kono N."/>
            <person name="Nakamura H."/>
            <person name="Ohtoshi R."/>
            <person name="Tomita M."/>
            <person name="Numata K."/>
            <person name="Arakawa K."/>
        </authorList>
    </citation>
    <scope>NUCLEOTIDE SEQUENCE [LARGE SCALE GENOMIC DNA]</scope>
</reference>
<sequence length="144" mass="15879">MRGQGKRLPPPPASRLIRPYLHAREQVNRFECFNFPNDLSSRRNGTHRAVEHQIKLKSNFARERACVALTGDVSRAAVILIGADVSQHPAPARPGRRSLGGPQSRGDLNNGPDDNSNVYEFANVVTRARRRRAGVVCVQSASSQ</sequence>
<protein>
    <submittedName>
        <fullName evidence="2">Uncharacterized protein</fullName>
    </submittedName>
</protein>
<proteinExistence type="predicted"/>
<evidence type="ECO:0000256" key="1">
    <source>
        <dbReference type="SAM" id="MobiDB-lite"/>
    </source>
</evidence>
<organism evidence="2 3">
    <name type="scientific">Eumeta variegata</name>
    <name type="common">Bagworm moth</name>
    <name type="synonym">Eumeta japonica</name>
    <dbReference type="NCBI Taxonomy" id="151549"/>
    <lineage>
        <taxon>Eukaryota</taxon>
        <taxon>Metazoa</taxon>
        <taxon>Ecdysozoa</taxon>
        <taxon>Arthropoda</taxon>
        <taxon>Hexapoda</taxon>
        <taxon>Insecta</taxon>
        <taxon>Pterygota</taxon>
        <taxon>Neoptera</taxon>
        <taxon>Endopterygota</taxon>
        <taxon>Lepidoptera</taxon>
        <taxon>Glossata</taxon>
        <taxon>Ditrysia</taxon>
        <taxon>Tineoidea</taxon>
        <taxon>Psychidae</taxon>
        <taxon>Oiketicinae</taxon>
        <taxon>Eumeta</taxon>
    </lineage>
</organism>